<evidence type="ECO:0000313" key="1">
    <source>
        <dbReference type="EMBL" id="JAD42338.1"/>
    </source>
</evidence>
<name>A0A0A8ZX77_ARUDO</name>
<dbReference type="EMBL" id="GBRH01255557">
    <property type="protein sequence ID" value="JAD42338.1"/>
    <property type="molecule type" value="Transcribed_RNA"/>
</dbReference>
<protein>
    <submittedName>
        <fullName evidence="1">Uncharacterized protein</fullName>
    </submittedName>
</protein>
<reference evidence="1" key="1">
    <citation type="submission" date="2014-09" db="EMBL/GenBank/DDBJ databases">
        <authorList>
            <person name="Magalhaes I.L.F."/>
            <person name="Oliveira U."/>
            <person name="Santos F.R."/>
            <person name="Vidigal T.H.D.A."/>
            <person name="Brescovit A.D."/>
            <person name="Santos A.J."/>
        </authorList>
    </citation>
    <scope>NUCLEOTIDE SEQUENCE</scope>
    <source>
        <tissue evidence="1">Shoot tissue taken approximately 20 cm above the soil surface</tissue>
    </source>
</reference>
<accession>A0A0A8ZX77</accession>
<dbReference type="AlphaFoldDB" id="A0A0A8ZX77"/>
<sequence>MYMILLPYHLRKQLKFYFLAIT</sequence>
<reference evidence="1" key="2">
    <citation type="journal article" date="2015" name="Data Brief">
        <title>Shoot transcriptome of the giant reed, Arundo donax.</title>
        <authorList>
            <person name="Barrero R.A."/>
            <person name="Guerrero F.D."/>
            <person name="Moolhuijzen P."/>
            <person name="Goolsby J.A."/>
            <person name="Tidwell J."/>
            <person name="Bellgard S.E."/>
            <person name="Bellgard M.I."/>
        </authorList>
    </citation>
    <scope>NUCLEOTIDE SEQUENCE</scope>
    <source>
        <tissue evidence="1">Shoot tissue taken approximately 20 cm above the soil surface</tissue>
    </source>
</reference>
<proteinExistence type="predicted"/>
<organism evidence="1">
    <name type="scientific">Arundo donax</name>
    <name type="common">Giant reed</name>
    <name type="synonym">Donax arundinaceus</name>
    <dbReference type="NCBI Taxonomy" id="35708"/>
    <lineage>
        <taxon>Eukaryota</taxon>
        <taxon>Viridiplantae</taxon>
        <taxon>Streptophyta</taxon>
        <taxon>Embryophyta</taxon>
        <taxon>Tracheophyta</taxon>
        <taxon>Spermatophyta</taxon>
        <taxon>Magnoliopsida</taxon>
        <taxon>Liliopsida</taxon>
        <taxon>Poales</taxon>
        <taxon>Poaceae</taxon>
        <taxon>PACMAD clade</taxon>
        <taxon>Arundinoideae</taxon>
        <taxon>Arundineae</taxon>
        <taxon>Arundo</taxon>
    </lineage>
</organism>